<evidence type="ECO:0000313" key="3">
    <source>
        <dbReference type="Proteomes" id="UP000186736"/>
    </source>
</evidence>
<organism evidence="2 3">
    <name type="scientific">Pseudomonas putida</name>
    <name type="common">Arthrobacter siderocapsulatus</name>
    <dbReference type="NCBI Taxonomy" id="303"/>
    <lineage>
        <taxon>Bacteria</taxon>
        <taxon>Pseudomonadati</taxon>
        <taxon>Pseudomonadota</taxon>
        <taxon>Gammaproteobacteria</taxon>
        <taxon>Pseudomonadales</taxon>
        <taxon>Pseudomonadaceae</taxon>
        <taxon>Pseudomonas</taxon>
    </lineage>
</organism>
<feature type="signal peptide" evidence="1">
    <location>
        <begin position="1"/>
        <end position="22"/>
    </location>
</feature>
<dbReference type="OrthoDB" id="9933600at2"/>
<dbReference type="EMBL" id="MKZO01000047">
    <property type="protein sequence ID" value="OLS60482.1"/>
    <property type="molecule type" value="Genomic_DNA"/>
</dbReference>
<proteinExistence type="predicted"/>
<gene>
    <name evidence="2" type="ORF">PSEMO_48930</name>
</gene>
<dbReference type="Proteomes" id="UP000186736">
    <property type="component" value="Unassembled WGS sequence"/>
</dbReference>
<keyword evidence="1" id="KW-0732">Signal</keyword>
<sequence length="63" mass="7027">MRMLKVMAVAGLLSAMVGTAQAADGMERIQEFQAKFQAEQDRLWGDREQQLVKQETADKKADG</sequence>
<evidence type="ECO:0000313" key="2">
    <source>
        <dbReference type="EMBL" id="OLS60482.1"/>
    </source>
</evidence>
<comment type="caution">
    <text evidence="2">The sequence shown here is derived from an EMBL/GenBank/DDBJ whole genome shotgun (WGS) entry which is preliminary data.</text>
</comment>
<dbReference type="AlphaFoldDB" id="A0A1Q9QZL7"/>
<dbReference type="RefSeq" id="WP_075805581.1">
    <property type="nucleotide sequence ID" value="NZ_MKZO01000047.1"/>
</dbReference>
<accession>A0A1Q9QZL7</accession>
<feature type="chain" id="PRO_5012435363" evidence="1">
    <location>
        <begin position="23"/>
        <end position="63"/>
    </location>
</feature>
<evidence type="ECO:0000256" key="1">
    <source>
        <dbReference type="SAM" id="SignalP"/>
    </source>
</evidence>
<name>A0A1Q9QZL7_PSEPU</name>
<protein>
    <submittedName>
        <fullName evidence="2">Uncharacterized protein</fullName>
    </submittedName>
</protein>
<reference evidence="2 3" key="1">
    <citation type="submission" date="2016-10" db="EMBL/GenBank/DDBJ databases">
        <title>Genome Sequence of Pseudomonas putida GM4FR.</title>
        <authorList>
            <person name="Poehlein A."/>
            <person name="Wemheuer F."/>
            <person name="Hollensteiner J."/>
            <person name="Wemheuer B."/>
        </authorList>
    </citation>
    <scope>NUCLEOTIDE SEQUENCE [LARGE SCALE GENOMIC DNA]</scope>
    <source>
        <strain evidence="2 3">GM4FR</strain>
    </source>
</reference>